<accession>A0A4C1X0T1</accession>
<protein>
    <submittedName>
        <fullName evidence="1">Uncharacterized protein</fullName>
    </submittedName>
</protein>
<evidence type="ECO:0000313" key="1">
    <source>
        <dbReference type="EMBL" id="GBP57281.1"/>
    </source>
</evidence>
<dbReference type="EMBL" id="BGZK01000712">
    <property type="protein sequence ID" value="GBP57281.1"/>
    <property type="molecule type" value="Genomic_DNA"/>
</dbReference>
<organism evidence="1 2">
    <name type="scientific">Eumeta variegata</name>
    <name type="common">Bagworm moth</name>
    <name type="synonym">Eumeta japonica</name>
    <dbReference type="NCBI Taxonomy" id="151549"/>
    <lineage>
        <taxon>Eukaryota</taxon>
        <taxon>Metazoa</taxon>
        <taxon>Ecdysozoa</taxon>
        <taxon>Arthropoda</taxon>
        <taxon>Hexapoda</taxon>
        <taxon>Insecta</taxon>
        <taxon>Pterygota</taxon>
        <taxon>Neoptera</taxon>
        <taxon>Endopterygota</taxon>
        <taxon>Lepidoptera</taxon>
        <taxon>Glossata</taxon>
        <taxon>Ditrysia</taxon>
        <taxon>Tineoidea</taxon>
        <taxon>Psychidae</taxon>
        <taxon>Oiketicinae</taxon>
        <taxon>Eumeta</taxon>
    </lineage>
</organism>
<proteinExistence type="predicted"/>
<dbReference type="AlphaFoldDB" id="A0A4C1X0T1"/>
<sequence>MSSLEIFILQIRLYSWGARVFPPALAAVRRSGRAGHKFGHPVRGRETKINRLRTGLQVVAAPVLRRSFATFMYCRPPPRPRPLPSPLLHHIYLNTASCAAVASPPYRAVKNPMLMFIPLIV</sequence>
<keyword evidence="2" id="KW-1185">Reference proteome</keyword>
<comment type="caution">
    <text evidence="1">The sequence shown here is derived from an EMBL/GenBank/DDBJ whole genome shotgun (WGS) entry which is preliminary data.</text>
</comment>
<reference evidence="1 2" key="1">
    <citation type="journal article" date="2019" name="Commun. Biol.">
        <title>The bagworm genome reveals a unique fibroin gene that provides high tensile strength.</title>
        <authorList>
            <person name="Kono N."/>
            <person name="Nakamura H."/>
            <person name="Ohtoshi R."/>
            <person name="Tomita M."/>
            <person name="Numata K."/>
            <person name="Arakawa K."/>
        </authorList>
    </citation>
    <scope>NUCLEOTIDE SEQUENCE [LARGE SCALE GENOMIC DNA]</scope>
</reference>
<name>A0A4C1X0T1_EUMVA</name>
<dbReference type="Proteomes" id="UP000299102">
    <property type="component" value="Unassembled WGS sequence"/>
</dbReference>
<gene>
    <name evidence="1" type="ORF">EVAR_44099_1</name>
</gene>
<evidence type="ECO:0000313" key="2">
    <source>
        <dbReference type="Proteomes" id="UP000299102"/>
    </source>
</evidence>